<dbReference type="SUPFAM" id="SSF48208">
    <property type="entry name" value="Six-hairpin glycosidases"/>
    <property type="match status" value="1"/>
</dbReference>
<dbReference type="InterPro" id="IPR012341">
    <property type="entry name" value="6hp_glycosidase-like_sf"/>
</dbReference>
<dbReference type="Pfam" id="PF06042">
    <property type="entry name" value="NTP_transf_6"/>
    <property type="match status" value="1"/>
</dbReference>
<dbReference type="AlphaFoldDB" id="A0A8T9C483"/>
<dbReference type="InterPro" id="IPR008928">
    <property type="entry name" value="6-hairpin_glycosidase_sf"/>
</dbReference>
<dbReference type="InterPro" id="IPR009267">
    <property type="entry name" value="NTP_transf_6"/>
</dbReference>
<evidence type="ECO:0008006" key="6">
    <source>
        <dbReference type="Google" id="ProtNLM"/>
    </source>
</evidence>
<dbReference type="GO" id="GO:0003824">
    <property type="term" value="F:catalytic activity"/>
    <property type="evidence" value="ECO:0007669"/>
    <property type="project" value="UniProtKB-ARBA"/>
</dbReference>
<keyword evidence="5" id="KW-1185">Reference proteome</keyword>
<evidence type="ECO:0000313" key="4">
    <source>
        <dbReference type="EMBL" id="TVY80475.1"/>
    </source>
</evidence>
<feature type="domain" description="Alpha-L-rhamnosidase six-hairpin glycosidase" evidence="2">
    <location>
        <begin position="291"/>
        <end position="480"/>
    </location>
</feature>
<evidence type="ECO:0000259" key="2">
    <source>
        <dbReference type="Pfam" id="PF17389"/>
    </source>
</evidence>
<dbReference type="InterPro" id="IPR035396">
    <property type="entry name" value="Bac_rhamnosid6H"/>
</dbReference>
<evidence type="ECO:0000259" key="3">
    <source>
        <dbReference type="Pfam" id="PF17390"/>
    </source>
</evidence>
<proteinExistence type="predicted"/>
<dbReference type="OrthoDB" id="10036721at2759"/>
<dbReference type="InterPro" id="IPR035398">
    <property type="entry name" value="Bac_rhamnosid_C"/>
</dbReference>
<protein>
    <recommendedName>
        <fullName evidence="6">Alpha-L-rhamnosidase</fullName>
    </recommendedName>
</protein>
<feature type="signal peptide" evidence="1">
    <location>
        <begin position="1"/>
        <end position="24"/>
    </location>
</feature>
<reference evidence="4 5" key="1">
    <citation type="submission" date="2018-05" db="EMBL/GenBank/DDBJ databases">
        <title>Genome sequencing and assembly of the regulated plant pathogen Lachnellula willkommii and related sister species for the development of diagnostic species identification markers.</title>
        <authorList>
            <person name="Giroux E."/>
            <person name="Bilodeau G."/>
        </authorList>
    </citation>
    <scope>NUCLEOTIDE SEQUENCE [LARGE SCALE GENOMIC DNA]</scope>
    <source>
        <strain evidence="4 5">CBS 268.59</strain>
    </source>
</reference>
<dbReference type="GO" id="GO:0005975">
    <property type="term" value="P:carbohydrate metabolic process"/>
    <property type="evidence" value="ECO:0007669"/>
    <property type="project" value="InterPro"/>
</dbReference>
<sequence>MLLPTLLLIHSFINLSFRVNPTAAAPSSYQLQQSSLGASKPDDWEKYVRSPPKRTIHPVKVLSSYTLGNVTNPNGLLTGHGSTVLTRSVPPSSNSTLGNPPPDVPPTIVVDFGQNIAGFLSIRFGGAHNATPGLPGIRLAFSETLEYLTNVSDFSRSDNGDTITPGSDQIAVQSKPYTWTDTHGCEFENTKVCADGLHGYRYMKVYLDALPADAPYTTSYGSVAISSMSLNFTAFLGTPDTFTGWFESSDDQLNQWWYDGVYTNDMCTDTFLENSTDPRDAASPTLEGKQVLFDGAKRDRDPYVGDLAVSSLTSYLSHDDPIASRNVLADLGDHQRDDGWIPPASINNYTLPLLDYPLWWVVCSYDLFMYTGDYDYVRTYYPNIVKVLDTFYPSITNPTTQLVQKGLGVSANYGDYAFLPRTGPVTYYNVLYVLALQRAASIATFLGGHSDDAARWTARAQVVSDSVNSNSFDTSVGAYFDGSCGFSPCPTHAQDGNSISVISGVANETTANSVLSYLSKANARPYGNSFYDNDLLQAGFSQRVYAFISYFEIDARFKTAGLAESALEEIRRLYGWMAANDPGITQWEGIADNGTKYEGAFTSLAHGWSTGIVPALTNNVLGVTPTGPGYTAYNVKPIPGDVQWAKGVVPTPNGPISVYWNSDKAHGLFFLSVSAPNGYSGTISVPVSNSSVPVYFDSQQAWNGETATKSFAVQQGDGYPTISKLRHFRTALSTNATLLAIFHLAPQLNLPNYYLAAGCITQTVWNYVSGLPPETGIADYDLVYYDASDLSWEAEDRVIQASRKLFKGAGVK</sequence>
<feature type="domain" description="Alpha-L-rhamnosidase C-terminal" evidence="3">
    <location>
        <begin position="622"/>
        <end position="690"/>
    </location>
</feature>
<feature type="chain" id="PRO_5035906364" description="Alpha-L-rhamnosidase" evidence="1">
    <location>
        <begin position="25"/>
        <end position="812"/>
    </location>
</feature>
<dbReference type="Gene3D" id="1.50.10.10">
    <property type="match status" value="1"/>
</dbReference>
<dbReference type="Pfam" id="PF17390">
    <property type="entry name" value="Bac_rhamnosid_C"/>
    <property type="match status" value="1"/>
</dbReference>
<keyword evidence="1" id="KW-0732">Signal</keyword>
<dbReference type="EMBL" id="QGMK01000676">
    <property type="protein sequence ID" value="TVY80475.1"/>
    <property type="molecule type" value="Genomic_DNA"/>
</dbReference>
<comment type="caution">
    <text evidence="4">The sequence shown here is derived from an EMBL/GenBank/DDBJ whole genome shotgun (WGS) entry which is preliminary data.</text>
</comment>
<dbReference type="PANTHER" id="PTHR34987:SF5">
    <property type="entry name" value="ALPHA-RHAMNOSIDASE"/>
    <property type="match status" value="1"/>
</dbReference>
<dbReference type="Proteomes" id="UP000469558">
    <property type="component" value="Unassembled WGS sequence"/>
</dbReference>
<feature type="non-terminal residue" evidence="4">
    <location>
        <position position="812"/>
    </location>
</feature>
<evidence type="ECO:0000256" key="1">
    <source>
        <dbReference type="SAM" id="SignalP"/>
    </source>
</evidence>
<evidence type="ECO:0000313" key="5">
    <source>
        <dbReference type="Proteomes" id="UP000469558"/>
    </source>
</evidence>
<accession>A0A8T9C483</accession>
<dbReference type="PANTHER" id="PTHR34987">
    <property type="entry name" value="C, PUTATIVE (AFU_ORTHOLOGUE AFUA_3G02880)-RELATED"/>
    <property type="match status" value="1"/>
</dbReference>
<organism evidence="4 5">
    <name type="scientific">Lachnellula suecica</name>
    <dbReference type="NCBI Taxonomy" id="602035"/>
    <lineage>
        <taxon>Eukaryota</taxon>
        <taxon>Fungi</taxon>
        <taxon>Dikarya</taxon>
        <taxon>Ascomycota</taxon>
        <taxon>Pezizomycotina</taxon>
        <taxon>Leotiomycetes</taxon>
        <taxon>Helotiales</taxon>
        <taxon>Lachnaceae</taxon>
        <taxon>Lachnellula</taxon>
    </lineage>
</organism>
<dbReference type="Gene3D" id="2.60.420.10">
    <property type="entry name" value="Maltose phosphorylase, domain 3"/>
    <property type="match status" value="1"/>
</dbReference>
<dbReference type="Pfam" id="PF17389">
    <property type="entry name" value="Bac_rhamnosid6H"/>
    <property type="match status" value="1"/>
</dbReference>
<name>A0A8T9C483_9HELO</name>
<gene>
    <name evidence="4" type="ORF">LSUE1_G006055</name>
</gene>